<name>A0ACC1JEU7_9FUNG</name>
<dbReference type="Proteomes" id="UP001150603">
    <property type="component" value="Unassembled WGS sequence"/>
</dbReference>
<evidence type="ECO:0000313" key="1">
    <source>
        <dbReference type="EMBL" id="KAJ1949475.1"/>
    </source>
</evidence>
<accession>A0ACC1JEU7</accession>
<comment type="caution">
    <text evidence="1">The sequence shown here is derived from an EMBL/GenBank/DDBJ whole genome shotgun (WGS) entry which is preliminary data.</text>
</comment>
<sequence>MQHHNQLGSPNSTYSGLDNLEFDRPPPPGPPGPTKRLQRIPRNNGHQQHHHQQHQHQQQQPTYNMTPAPQRQYYPPDRPQHPRQRLTHEFSLQQQPVTQDTGSYRASIYSDIGAPAERPPQRMQHGYTQNPGRPQHQPHMHNQRMPMSEQQHQQMRPRPPPPQYQQSQYQYQQNQQPNSGHFPYPSATVVGGGMQPMGRPPNMRPPGPRPPHATPPPYANQGAHPQQRERDFSNVVGHRRPTKSSMSSSGSSSDNRYAPMAMVPEQPFNGNSSMDFGTSS</sequence>
<reference evidence="1" key="1">
    <citation type="submission" date="2022-07" db="EMBL/GenBank/DDBJ databases">
        <title>Phylogenomic reconstructions and comparative analyses of Kickxellomycotina fungi.</title>
        <authorList>
            <person name="Reynolds N.K."/>
            <person name="Stajich J.E."/>
            <person name="Barry K."/>
            <person name="Grigoriev I.V."/>
            <person name="Crous P."/>
            <person name="Smith M.E."/>
        </authorList>
    </citation>
    <scope>NUCLEOTIDE SEQUENCE</scope>
    <source>
        <strain evidence="1">NRRL 5244</strain>
    </source>
</reference>
<gene>
    <name evidence="1" type="ORF">FBU59_001131</name>
</gene>
<feature type="non-terminal residue" evidence="1">
    <location>
        <position position="280"/>
    </location>
</feature>
<protein>
    <submittedName>
        <fullName evidence="1">Uncharacterized protein</fullName>
    </submittedName>
</protein>
<organism evidence="1 2">
    <name type="scientific">Linderina macrospora</name>
    <dbReference type="NCBI Taxonomy" id="4868"/>
    <lineage>
        <taxon>Eukaryota</taxon>
        <taxon>Fungi</taxon>
        <taxon>Fungi incertae sedis</taxon>
        <taxon>Zoopagomycota</taxon>
        <taxon>Kickxellomycotina</taxon>
        <taxon>Kickxellomycetes</taxon>
        <taxon>Kickxellales</taxon>
        <taxon>Kickxellaceae</taxon>
        <taxon>Linderina</taxon>
    </lineage>
</organism>
<evidence type="ECO:0000313" key="2">
    <source>
        <dbReference type="Proteomes" id="UP001150603"/>
    </source>
</evidence>
<dbReference type="EMBL" id="JANBPW010000447">
    <property type="protein sequence ID" value="KAJ1949475.1"/>
    <property type="molecule type" value="Genomic_DNA"/>
</dbReference>
<proteinExistence type="predicted"/>
<keyword evidence="2" id="KW-1185">Reference proteome</keyword>